<evidence type="ECO:0000256" key="4">
    <source>
        <dbReference type="ARBA" id="ARBA00022729"/>
    </source>
</evidence>
<dbReference type="Pfam" id="PF13202">
    <property type="entry name" value="EF-hand_5"/>
    <property type="match status" value="1"/>
</dbReference>
<evidence type="ECO:0000313" key="15">
    <source>
        <dbReference type="Proteomes" id="UP000001554"/>
    </source>
</evidence>
<dbReference type="FunFam" id="1.10.238.10:FF:000104">
    <property type="entry name" value="calumenin isoform X1"/>
    <property type="match status" value="1"/>
</dbReference>
<evidence type="ECO:0000256" key="9">
    <source>
        <dbReference type="ARBA" id="ARBA00023186"/>
    </source>
</evidence>
<evidence type="ECO:0000256" key="5">
    <source>
        <dbReference type="ARBA" id="ARBA00022737"/>
    </source>
</evidence>
<keyword evidence="9" id="KW-0143">Chaperone</keyword>
<evidence type="ECO:0000313" key="16">
    <source>
        <dbReference type="RefSeq" id="XP_035674739.1"/>
    </source>
</evidence>
<dbReference type="GO" id="GO:0015031">
    <property type="term" value="P:protein transport"/>
    <property type="evidence" value="ECO:0007669"/>
    <property type="project" value="UniProtKB-ARBA"/>
</dbReference>
<dbReference type="InterPro" id="IPR011992">
    <property type="entry name" value="EF-hand-dom_pair"/>
</dbReference>
<comment type="subunit">
    <text evidence="11">Interacts with PCSK6 (immature form including the propeptide); probably involved in the maturation and the secretion of PCSK6.</text>
</comment>
<dbReference type="GO" id="GO:0005509">
    <property type="term" value="F:calcium ion binding"/>
    <property type="evidence" value="ECO:0000318"/>
    <property type="project" value="GO_Central"/>
</dbReference>
<proteinExistence type="inferred from homology"/>
<feature type="domain" description="EF-hand" evidence="14">
    <location>
        <begin position="23"/>
        <end position="58"/>
    </location>
</feature>
<reference evidence="16 17" key="2">
    <citation type="submission" date="2025-04" db="UniProtKB">
        <authorList>
            <consortium name="RefSeq"/>
        </authorList>
    </citation>
    <scope>IDENTIFICATION</scope>
    <source>
        <strain evidence="16 17">S238N-H82</strain>
        <tissue evidence="16 17">Testes</tissue>
    </source>
</reference>
<comment type="function">
    <text evidence="10">Probable molecular chaperone assisting protein biosynthesis and transport in the endoplasmic reticulum. Required for the proper biosynthesis and transport of pulmonary surfactant-associated protein A/SP-A, pulmonary surfactant-associated protein D/SP-D and the lipid transporter ABCA3. By regulating both the proper expression and the degradation through the endoplasmic reticulum-associated protein degradation pathway of these proteins plays a crucial role in pulmonary surfactant homeostasis. Has an anti-fibrotic activity by negatively regulating the secretion of type I and type III collagens. This calcium-binding protein also transiently associates with immature PCSK6 and regulates its secretion.</text>
</comment>
<dbReference type="AlphaFoldDB" id="A0A9J7L200"/>
<dbReference type="Pfam" id="PF13499">
    <property type="entry name" value="EF-hand_7"/>
    <property type="match status" value="2"/>
</dbReference>
<evidence type="ECO:0000313" key="17">
    <source>
        <dbReference type="RefSeq" id="XP_035674740.1"/>
    </source>
</evidence>
<protein>
    <recommendedName>
        <fullName evidence="12">Reticulocalbin-3</fullName>
    </recommendedName>
</protein>
<evidence type="ECO:0000256" key="6">
    <source>
        <dbReference type="ARBA" id="ARBA00022824"/>
    </source>
</evidence>
<dbReference type="OMA" id="MFHPEER"/>
<dbReference type="InterPro" id="IPR018247">
    <property type="entry name" value="EF_Hand_1_Ca_BS"/>
</dbReference>
<keyword evidence="3" id="KW-0479">Metal-binding</keyword>
<evidence type="ECO:0000256" key="3">
    <source>
        <dbReference type="ARBA" id="ARBA00022723"/>
    </source>
</evidence>
<evidence type="ECO:0000259" key="14">
    <source>
        <dbReference type="PROSITE" id="PS50222"/>
    </source>
</evidence>
<name>A0A9J7L200_BRAFL</name>
<evidence type="ECO:0000256" key="10">
    <source>
        <dbReference type="ARBA" id="ARBA00056975"/>
    </source>
</evidence>
<dbReference type="GO" id="GO:0005783">
    <property type="term" value="C:endoplasmic reticulum"/>
    <property type="evidence" value="ECO:0000318"/>
    <property type="project" value="GO_Central"/>
</dbReference>
<keyword evidence="8" id="KW-0325">Glycoprotein</keyword>
<dbReference type="RefSeq" id="XP_035674740.1">
    <property type="nucleotide sequence ID" value="XM_035818847.1"/>
</dbReference>
<keyword evidence="15" id="KW-1185">Reference proteome</keyword>
<dbReference type="OrthoDB" id="293868at2759"/>
<keyword evidence="4 13" id="KW-0732">Signal</keyword>
<evidence type="ECO:0000256" key="11">
    <source>
        <dbReference type="ARBA" id="ARBA00063143"/>
    </source>
</evidence>
<dbReference type="PROSITE" id="PS00018">
    <property type="entry name" value="EF_HAND_1"/>
    <property type="match status" value="5"/>
</dbReference>
<dbReference type="PANTHER" id="PTHR10827:SF52">
    <property type="entry name" value="IP16409P"/>
    <property type="match status" value="1"/>
</dbReference>
<evidence type="ECO:0000256" key="13">
    <source>
        <dbReference type="SAM" id="SignalP"/>
    </source>
</evidence>
<dbReference type="SUPFAM" id="SSF47473">
    <property type="entry name" value="EF-hand"/>
    <property type="match status" value="2"/>
</dbReference>
<dbReference type="PANTHER" id="PTHR10827">
    <property type="entry name" value="RETICULOCALBIN"/>
    <property type="match status" value="1"/>
</dbReference>
<evidence type="ECO:0000256" key="8">
    <source>
        <dbReference type="ARBA" id="ARBA00023180"/>
    </source>
</evidence>
<gene>
    <name evidence="16 17" type="primary">LOC118414656</name>
</gene>
<feature type="signal peptide" evidence="13">
    <location>
        <begin position="1"/>
        <end position="21"/>
    </location>
</feature>
<dbReference type="Proteomes" id="UP000001554">
    <property type="component" value="Chromosome 4"/>
</dbReference>
<reference evidence="15" key="1">
    <citation type="journal article" date="2020" name="Nat. Ecol. Evol.">
        <title>Deeply conserved synteny resolves early events in vertebrate evolution.</title>
        <authorList>
            <person name="Simakov O."/>
            <person name="Marletaz F."/>
            <person name="Yue J.X."/>
            <person name="O'Connell B."/>
            <person name="Jenkins J."/>
            <person name="Brandt A."/>
            <person name="Calef R."/>
            <person name="Tung C.H."/>
            <person name="Huang T.K."/>
            <person name="Schmutz J."/>
            <person name="Satoh N."/>
            <person name="Yu J.K."/>
            <person name="Putnam N.H."/>
            <person name="Green R.E."/>
            <person name="Rokhsar D.S."/>
        </authorList>
    </citation>
    <scope>NUCLEOTIDE SEQUENCE [LARGE SCALE GENOMIC DNA]</scope>
    <source>
        <strain evidence="15">S238N-H82</strain>
    </source>
</reference>
<dbReference type="GO" id="GO:0005788">
    <property type="term" value="C:endoplasmic reticulum lumen"/>
    <property type="evidence" value="ECO:0007669"/>
    <property type="project" value="UniProtKB-SubCell"/>
</dbReference>
<dbReference type="PROSITE" id="PS50222">
    <property type="entry name" value="EF_HAND_2"/>
    <property type="match status" value="3"/>
</dbReference>
<keyword evidence="6" id="KW-0256">Endoplasmic reticulum</keyword>
<feature type="domain" description="EF-hand" evidence="14">
    <location>
        <begin position="210"/>
        <end position="245"/>
    </location>
</feature>
<comment type="similarity">
    <text evidence="2">Belongs to the CREC family.</text>
</comment>
<organism evidence="15 16">
    <name type="scientific">Branchiostoma floridae</name>
    <name type="common">Florida lancelet</name>
    <name type="synonym">Amphioxus</name>
    <dbReference type="NCBI Taxonomy" id="7739"/>
    <lineage>
        <taxon>Eukaryota</taxon>
        <taxon>Metazoa</taxon>
        <taxon>Chordata</taxon>
        <taxon>Cephalochordata</taxon>
        <taxon>Leptocardii</taxon>
        <taxon>Amphioxiformes</taxon>
        <taxon>Branchiostomatidae</taxon>
        <taxon>Branchiostoma</taxon>
    </lineage>
</organism>
<keyword evidence="5" id="KW-0677">Repeat</keyword>
<dbReference type="Gene3D" id="1.10.238.10">
    <property type="entry name" value="EF-hand"/>
    <property type="match status" value="2"/>
</dbReference>
<comment type="subcellular location">
    <subcellularLocation>
        <location evidence="1">Endoplasmic reticulum lumen</location>
    </subcellularLocation>
</comment>
<keyword evidence="7" id="KW-0106">Calcium</keyword>
<evidence type="ECO:0000256" key="1">
    <source>
        <dbReference type="ARBA" id="ARBA00004319"/>
    </source>
</evidence>
<dbReference type="GeneID" id="118414656"/>
<evidence type="ECO:0000256" key="7">
    <source>
        <dbReference type="ARBA" id="ARBA00022837"/>
    </source>
</evidence>
<feature type="domain" description="EF-hand" evidence="14">
    <location>
        <begin position="141"/>
        <end position="176"/>
    </location>
</feature>
<dbReference type="KEGG" id="bfo:118414656"/>
<dbReference type="InterPro" id="IPR002048">
    <property type="entry name" value="EF_hand_dom"/>
</dbReference>
<accession>A0A9J7L200</accession>
<evidence type="ECO:0000256" key="12">
    <source>
        <dbReference type="ARBA" id="ARBA00072696"/>
    </source>
</evidence>
<feature type="chain" id="PRO_5044698918" description="Reticulocalbin-3" evidence="13">
    <location>
        <begin position="22"/>
        <end position="259"/>
    </location>
</feature>
<dbReference type="RefSeq" id="XP_035674739.1">
    <property type="nucleotide sequence ID" value="XM_035818846.1"/>
</dbReference>
<evidence type="ECO:0000256" key="2">
    <source>
        <dbReference type="ARBA" id="ARBA00006431"/>
    </source>
</evidence>
<sequence length="259" mass="29680">MDLQQVYLAAVVLAALALTLADEEAKKLWDRLDHLDPNHDGVVTQEELKNFAFWERTKDLREDAAEQWDTLEVPPGEKLTFGHYKEKSYGEDFSEDDDLGPYGRTVQQDHARFNASDQNKDGALDKEEFLAFLWAEEYPHMHDIITLETMEDLDKNGDGAISFTEFAGDDEGVMEDSVDHMEFKESDKNQDGQLNHAEVKEWLLGPTLKEDDERVATVLSKLDKDEDGKLTRSEIEADPEVIETLMYEEDGGEYLHDEF</sequence>